<evidence type="ECO:0000313" key="3">
    <source>
        <dbReference type="Proteomes" id="UP000265719"/>
    </source>
</evidence>
<dbReference type="InterPro" id="IPR002575">
    <property type="entry name" value="Aminoglycoside_PTrfase"/>
</dbReference>
<gene>
    <name evidence="2" type="ORF">NI17_009770</name>
</gene>
<dbReference type="RefSeq" id="WP_084012908.1">
    <property type="nucleotide sequence ID" value="NZ_CP063196.1"/>
</dbReference>
<dbReference type="KEGG" id="thao:NI17_009770"/>
<sequence length="311" mass="35125">MAHDASVPTSLLNELRSLHRQDPSLLDDALPRLRLRPLSGGYNNRVFVWDSPNGEVVIKLYRTDKRDRAAYEYQALAHVTACGITATPQPLWHAPDLELPVVGMTLATGGPISHLGDPVKAVRAVAVVLRQLREIPLGPFATLARIGSAADYITRITKIWPGQLDEHPNDPLTTEMRRLLDIWHERGDAIVLDEPVPRVFSRGDSNLLNWLWNGSTVTAVDWEFSGHSDTAYDAAELVEHLSSRVIDDEVWAALLPDLGITDNASRRRFLSARRTVALRWLSVLWKSRYTRTDEFEHQTRRVHALLNDEFQ</sequence>
<evidence type="ECO:0000259" key="1">
    <source>
        <dbReference type="Pfam" id="PF01636"/>
    </source>
</evidence>
<feature type="domain" description="Aminoglycoside phosphotransferase" evidence="1">
    <location>
        <begin position="35"/>
        <end position="257"/>
    </location>
</feature>
<dbReference type="Gene3D" id="3.90.1200.10">
    <property type="match status" value="1"/>
</dbReference>
<evidence type="ECO:0000313" key="2">
    <source>
        <dbReference type="EMBL" id="UOE21372.1"/>
    </source>
</evidence>
<dbReference type="SUPFAM" id="SSF56112">
    <property type="entry name" value="Protein kinase-like (PK-like)"/>
    <property type="match status" value="1"/>
</dbReference>
<dbReference type="Proteomes" id="UP000265719">
    <property type="component" value="Chromosome"/>
</dbReference>
<reference evidence="2" key="1">
    <citation type="submission" date="2020-10" db="EMBL/GenBank/DDBJ databases">
        <title>De novo genome project of the cellulose decomposer Thermobifida halotolerans type strain.</title>
        <authorList>
            <person name="Nagy I."/>
            <person name="Horvath B."/>
            <person name="Kukolya J."/>
            <person name="Nagy I."/>
            <person name="Orsini M."/>
        </authorList>
    </citation>
    <scope>NUCLEOTIDE SEQUENCE</scope>
    <source>
        <strain evidence="2">DSM 44931</strain>
    </source>
</reference>
<keyword evidence="3" id="KW-1185">Reference proteome</keyword>
<dbReference type="InterPro" id="IPR011009">
    <property type="entry name" value="Kinase-like_dom_sf"/>
</dbReference>
<proteinExistence type="predicted"/>
<accession>A0AA97LZV2</accession>
<dbReference type="AlphaFoldDB" id="A0AA97LZV2"/>
<dbReference type="EMBL" id="CP063196">
    <property type="protein sequence ID" value="UOE21372.1"/>
    <property type="molecule type" value="Genomic_DNA"/>
</dbReference>
<protein>
    <submittedName>
        <fullName evidence="2">Aminoglycoside phosphotransferase family protein</fullName>
    </submittedName>
</protein>
<dbReference type="Pfam" id="PF01636">
    <property type="entry name" value="APH"/>
    <property type="match status" value="1"/>
</dbReference>
<name>A0AA97LZV2_9ACTN</name>
<organism evidence="2 3">
    <name type="scientific">Thermobifida halotolerans</name>
    <dbReference type="NCBI Taxonomy" id="483545"/>
    <lineage>
        <taxon>Bacteria</taxon>
        <taxon>Bacillati</taxon>
        <taxon>Actinomycetota</taxon>
        <taxon>Actinomycetes</taxon>
        <taxon>Streptosporangiales</taxon>
        <taxon>Nocardiopsidaceae</taxon>
        <taxon>Thermobifida</taxon>
    </lineage>
</organism>